<comment type="caution">
    <text evidence="2">The sequence shown here is derived from an EMBL/GenBank/DDBJ whole genome shotgun (WGS) entry which is preliminary data.</text>
</comment>
<feature type="signal peptide" evidence="1">
    <location>
        <begin position="1"/>
        <end position="18"/>
    </location>
</feature>
<accession>A0ABU5VSN9</accession>
<organism evidence="2 3">
    <name type="scientific">Bacteriovorax antarcticus</name>
    <dbReference type="NCBI Taxonomy" id="3088717"/>
    <lineage>
        <taxon>Bacteria</taxon>
        <taxon>Pseudomonadati</taxon>
        <taxon>Bdellovibrionota</taxon>
        <taxon>Bacteriovoracia</taxon>
        <taxon>Bacteriovoracales</taxon>
        <taxon>Bacteriovoracaceae</taxon>
        <taxon>Bacteriovorax</taxon>
    </lineage>
</organism>
<protein>
    <submittedName>
        <fullName evidence="2">Uncharacterized protein</fullName>
    </submittedName>
</protein>
<name>A0ABU5VSN9_9BACT</name>
<evidence type="ECO:0000256" key="1">
    <source>
        <dbReference type="SAM" id="SignalP"/>
    </source>
</evidence>
<evidence type="ECO:0000313" key="2">
    <source>
        <dbReference type="EMBL" id="MEA9355403.1"/>
    </source>
</evidence>
<gene>
    <name evidence="2" type="ORF">SHI21_04300</name>
</gene>
<feature type="chain" id="PRO_5046472746" evidence="1">
    <location>
        <begin position="19"/>
        <end position="173"/>
    </location>
</feature>
<proteinExistence type="predicted"/>
<dbReference type="Proteomes" id="UP001302274">
    <property type="component" value="Unassembled WGS sequence"/>
</dbReference>
<dbReference type="RefSeq" id="WP_323574913.1">
    <property type="nucleotide sequence ID" value="NZ_JAYGJQ010000001.1"/>
</dbReference>
<keyword evidence="1" id="KW-0732">Signal</keyword>
<sequence length="173" mass="18607">MKNLLILGMLLTSSNVFASKFDSLKSLSNTKLEVARTQMVALEIVTHSDFKKVAVLKAKGATAQKQREATVAQAMHTLCPYFDDGVAVGVNTKDEQGTLAAITDFTESMQISSGDSDYDKLFTVVTTVNSESSIEVYSGSTSGNNTYGTVLGFYDTKTNELAVFANSNCGRDD</sequence>
<evidence type="ECO:0000313" key="3">
    <source>
        <dbReference type="Proteomes" id="UP001302274"/>
    </source>
</evidence>
<dbReference type="EMBL" id="JAYGJQ010000001">
    <property type="protein sequence ID" value="MEA9355403.1"/>
    <property type="molecule type" value="Genomic_DNA"/>
</dbReference>
<keyword evidence="3" id="KW-1185">Reference proteome</keyword>
<reference evidence="2 3" key="1">
    <citation type="submission" date="2023-11" db="EMBL/GenBank/DDBJ databases">
        <title>A Novel Polar Bacteriovorax (B. antarcticus) Isolated from the Biocrust in Antarctica.</title>
        <authorList>
            <person name="Mun W."/>
            <person name="Choi S.Y."/>
            <person name="Mitchell R.J."/>
        </authorList>
    </citation>
    <scope>NUCLEOTIDE SEQUENCE [LARGE SCALE GENOMIC DNA]</scope>
    <source>
        <strain evidence="2 3">PP10</strain>
    </source>
</reference>